<dbReference type="EMBL" id="JARBHB010000002">
    <property type="protein sequence ID" value="KAJ8894628.1"/>
    <property type="molecule type" value="Genomic_DNA"/>
</dbReference>
<comment type="caution">
    <text evidence="1">The sequence shown here is derived from an EMBL/GenBank/DDBJ whole genome shotgun (WGS) entry which is preliminary data.</text>
</comment>
<dbReference type="Proteomes" id="UP001159363">
    <property type="component" value="Chromosome 2"/>
</dbReference>
<protein>
    <submittedName>
        <fullName evidence="1">Uncharacterized protein</fullName>
    </submittedName>
</protein>
<reference evidence="1 2" key="1">
    <citation type="submission" date="2023-02" db="EMBL/GenBank/DDBJ databases">
        <title>LHISI_Scaffold_Assembly.</title>
        <authorList>
            <person name="Stuart O.P."/>
            <person name="Cleave R."/>
            <person name="Magrath M.J.L."/>
            <person name="Mikheyev A.S."/>
        </authorList>
    </citation>
    <scope>NUCLEOTIDE SEQUENCE [LARGE SCALE GENOMIC DNA]</scope>
    <source>
        <strain evidence="1">Daus_M_001</strain>
        <tissue evidence="1">Leg muscle</tissue>
    </source>
</reference>
<evidence type="ECO:0000313" key="2">
    <source>
        <dbReference type="Proteomes" id="UP001159363"/>
    </source>
</evidence>
<gene>
    <name evidence="1" type="ORF">PR048_007292</name>
</gene>
<organism evidence="1 2">
    <name type="scientific">Dryococelus australis</name>
    <dbReference type="NCBI Taxonomy" id="614101"/>
    <lineage>
        <taxon>Eukaryota</taxon>
        <taxon>Metazoa</taxon>
        <taxon>Ecdysozoa</taxon>
        <taxon>Arthropoda</taxon>
        <taxon>Hexapoda</taxon>
        <taxon>Insecta</taxon>
        <taxon>Pterygota</taxon>
        <taxon>Neoptera</taxon>
        <taxon>Polyneoptera</taxon>
        <taxon>Phasmatodea</taxon>
        <taxon>Verophasmatodea</taxon>
        <taxon>Anareolatae</taxon>
        <taxon>Phasmatidae</taxon>
        <taxon>Eurycanthinae</taxon>
        <taxon>Dryococelus</taxon>
    </lineage>
</organism>
<name>A0ABQ9ID82_9NEOP</name>
<sequence length="96" mass="11487">MFGTNVLNHEEFKKLDPLGMNVKEICYNFAEPAHSYLPNDSDFGDIERKFINHCEIYAPTQWCELISNYRVKKNKFEILQMKKDDFKLTTRIEVYM</sequence>
<feature type="non-terminal residue" evidence="1">
    <location>
        <position position="96"/>
    </location>
</feature>
<evidence type="ECO:0000313" key="1">
    <source>
        <dbReference type="EMBL" id="KAJ8894628.1"/>
    </source>
</evidence>
<proteinExistence type="predicted"/>
<keyword evidence="2" id="KW-1185">Reference proteome</keyword>
<accession>A0ABQ9ID82</accession>